<gene>
    <name evidence="5" type="ORF">ACFS5N_08940</name>
</gene>
<dbReference type="Proteomes" id="UP001597557">
    <property type="component" value="Unassembled WGS sequence"/>
</dbReference>
<organism evidence="5 6">
    <name type="scientific">Mucilaginibacter ximonensis</name>
    <dbReference type="NCBI Taxonomy" id="538021"/>
    <lineage>
        <taxon>Bacteria</taxon>
        <taxon>Pseudomonadati</taxon>
        <taxon>Bacteroidota</taxon>
        <taxon>Sphingobacteriia</taxon>
        <taxon>Sphingobacteriales</taxon>
        <taxon>Sphingobacteriaceae</taxon>
        <taxon>Mucilaginibacter</taxon>
    </lineage>
</organism>
<dbReference type="Pfam" id="PF13616">
    <property type="entry name" value="Rotamase_3"/>
    <property type="match status" value="1"/>
</dbReference>
<dbReference type="SUPFAM" id="SSF54534">
    <property type="entry name" value="FKBP-like"/>
    <property type="match status" value="2"/>
</dbReference>
<dbReference type="PROSITE" id="PS50198">
    <property type="entry name" value="PPIC_PPIASE_2"/>
    <property type="match status" value="2"/>
</dbReference>
<dbReference type="InterPro" id="IPR050280">
    <property type="entry name" value="OMP_Chaperone_SurA"/>
</dbReference>
<feature type="signal peptide" evidence="3">
    <location>
        <begin position="1"/>
        <end position="20"/>
    </location>
</feature>
<evidence type="ECO:0000313" key="5">
    <source>
        <dbReference type="EMBL" id="MFD2872591.1"/>
    </source>
</evidence>
<dbReference type="PANTHER" id="PTHR47637:SF1">
    <property type="entry name" value="CHAPERONE SURA"/>
    <property type="match status" value="1"/>
</dbReference>
<name>A0ABW5YBE2_9SPHI</name>
<keyword evidence="2 5" id="KW-0413">Isomerase</keyword>
<dbReference type="GO" id="GO:0003755">
    <property type="term" value="F:peptidyl-prolyl cis-trans isomerase activity"/>
    <property type="evidence" value="ECO:0007669"/>
    <property type="project" value="UniProtKB-EC"/>
</dbReference>
<accession>A0ABW5YBE2</accession>
<dbReference type="EMBL" id="JBHUPD010000002">
    <property type="protein sequence ID" value="MFD2872591.1"/>
    <property type="molecule type" value="Genomic_DNA"/>
</dbReference>
<dbReference type="InterPro" id="IPR027304">
    <property type="entry name" value="Trigger_fact/SurA_dom_sf"/>
</dbReference>
<dbReference type="RefSeq" id="WP_377184427.1">
    <property type="nucleotide sequence ID" value="NZ_JBHUPD010000002.1"/>
</dbReference>
<protein>
    <submittedName>
        <fullName evidence="5">Peptidylprolyl isomerase</fullName>
        <ecNumber evidence="5">5.2.1.8</ecNumber>
    </submittedName>
</protein>
<reference evidence="6" key="1">
    <citation type="journal article" date="2019" name="Int. J. Syst. Evol. Microbiol.">
        <title>The Global Catalogue of Microorganisms (GCM) 10K type strain sequencing project: providing services to taxonomists for standard genome sequencing and annotation.</title>
        <authorList>
            <consortium name="The Broad Institute Genomics Platform"/>
            <consortium name="The Broad Institute Genome Sequencing Center for Infectious Disease"/>
            <person name="Wu L."/>
            <person name="Ma J."/>
        </authorList>
    </citation>
    <scope>NUCLEOTIDE SEQUENCE [LARGE SCALE GENOMIC DNA]</scope>
    <source>
        <strain evidence="6">KCTC 22437</strain>
    </source>
</reference>
<evidence type="ECO:0000256" key="3">
    <source>
        <dbReference type="SAM" id="SignalP"/>
    </source>
</evidence>
<feature type="domain" description="PpiC" evidence="4">
    <location>
        <begin position="168"/>
        <end position="269"/>
    </location>
</feature>
<evidence type="ECO:0000313" key="6">
    <source>
        <dbReference type="Proteomes" id="UP001597557"/>
    </source>
</evidence>
<feature type="chain" id="PRO_5045891048" evidence="3">
    <location>
        <begin position="21"/>
        <end position="464"/>
    </location>
</feature>
<dbReference type="Gene3D" id="3.10.50.40">
    <property type="match status" value="2"/>
</dbReference>
<dbReference type="EC" id="5.2.1.8" evidence="5"/>
<keyword evidence="6" id="KW-1185">Reference proteome</keyword>
<dbReference type="InterPro" id="IPR046357">
    <property type="entry name" value="PPIase_dom_sf"/>
</dbReference>
<dbReference type="PANTHER" id="PTHR47637">
    <property type="entry name" value="CHAPERONE SURA"/>
    <property type="match status" value="1"/>
</dbReference>
<evidence type="ECO:0000256" key="1">
    <source>
        <dbReference type="ARBA" id="ARBA00022729"/>
    </source>
</evidence>
<evidence type="ECO:0000259" key="4">
    <source>
        <dbReference type="PROSITE" id="PS50198"/>
    </source>
</evidence>
<evidence type="ECO:0000256" key="2">
    <source>
        <dbReference type="PROSITE-ProRule" id="PRU00278"/>
    </source>
</evidence>
<dbReference type="InterPro" id="IPR000297">
    <property type="entry name" value="PPIase_PpiC"/>
</dbReference>
<keyword evidence="2" id="KW-0697">Rotamase</keyword>
<dbReference type="Pfam" id="PF00639">
    <property type="entry name" value="Rotamase"/>
    <property type="match status" value="1"/>
</dbReference>
<proteinExistence type="predicted"/>
<sequence length="464" mass="52431">MRKFGFVVLGLVLFTSVANAQRKIPLDKIVAVIGNSIVLQSDIEGMNAQALYQGANTNKCQLVQDQIATKILVQQAAIDSIEVKDDDIDAEIDRRVRYSVRQAGGQDRLEQFLGRSVLQYKEEIRPEVREMLIAQKMRAHITEKLNTTPQDVRDYFRKLPKDSLPTFNKEVEVAEIVFEPKLNKAEKDVYREKAQELLDRVKKGDDFGALATAYSQDPGTAPQGGDDGFIDRNMYVKEFTGWAFKLKAGELSPVFESPDYGFFFLQVLERRGEQVHTRHILISPPITPESLDRAKGRADTIYNLLDKNRKVDFFASAASFYSDNKETKYNGGLLMNADGVDSRTSYIPTNKLDPQVEAVIDTMKVGGISKPVLFTDRQGKKSYRIFYLKSVVDAHKANLEQDFAKIKDFATSDKVNRTIADWFAKKRKETYIRIDPQFQEGCPILKNWASVDAAAQPTVSSQAK</sequence>
<keyword evidence="1 3" id="KW-0732">Signal</keyword>
<comment type="caution">
    <text evidence="5">The sequence shown here is derived from an EMBL/GenBank/DDBJ whole genome shotgun (WGS) entry which is preliminary data.</text>
</comment>
<dbReference type="SUPFAM" id="SSF109998">
    <property type="entry name" value="Triger factor/SurA peptide-binding domain-like"/>
    <property type="match status" value="1"/>
</dbReference>
<feature type="domain" description="PpiC" evidence="4">
    <location>
        <begin position="272"/>
        <end position="372"/>
    </location>
</feature>
<dbReference type="Gene3D" id="1.10.4030.10">
    <property type="entry name" value="Porin chaperone SurA, peptide-binding domain"/>
    <property type="match status" value="1"/>
</dbReference>